<dbReference type="GO" id="GO:0019343">
    <property type="term" value="P:cysteine biosynthetic process via cystathionine"/>
    <property type="evidence" value="ECO:0007669"/>
    <property type="project" value="TreeGrafter"/>
</dbReference>
<evidence type="ECO:0000313" key="7">
    <source>
        <dbReference type="Proteomes" id="UP000193118"/>
    </source>
</evidence>
<dbReference type="AlphaFoldDB" id="A0A1X3D5K3"/>
<comment type="caution">
    <text evidence="6">The sequence shown here is derived from an EMBL/GenBank/DDBJ whole genome shotgun (WGS) entry which is preliminary data.</text>
</comment>
<dbReference type="PANTHER" id="PTHR11808:SF15">
    <property type="entry name" value="CYSTATHIONINE GAMMA-LYASE"/>
    <property type="match status" value="1"/>
</dbReference>
<dbReference type="InterPro" id="IPR054542">
    <property type="entry name" value="Cys_met_metab_PP"/>
</dbReference>
<evidence type="ECO:0000256" key="4">
    <source>
        <dbReference type="PIRSR" id="PIRSR001434-2"/>
    </source>
</evidence>
<evidence type="ECO:0000313" key="6">
    <source>
        <dbReference type="EMBL" id="OSI15209.1"/>
    </source>
</evidence>
<evidence type="ECO:0000256" key="2">
    <source>
        <dbReference type="ARBA" id="ARBA00009077"/>
    </source>
</evidence>
<accession>A0A1X3D5K3</accession>
<proteinExistence type="inferred from homology"/>
<dbReference type="STRING" id="194197.BWD09_09145"/>
<comment type="cofactor">
    <cofactor evidence="1 5">
        <name>pyridoxal 5'-phosphate</name>
        <dbReference type="ChEBI" id="CHEBI:597326"/>
    </cofactor>
</comment>
<keyword evidence="3 4" id="KW-0663">Pyridoxal phosphate</keyword>
<dbReference type="RefSeq" id="WP_085366370.1">
    <property type="nucleotide sequence ID" value="NZ_CAUJPZ010000004.1"/>
</dbReference>
<dbReference type="OrthoDB" id="9805807at2"/>
<dbReference type="GO" id="GO:0005737">
    <property type="term" value="C:cytoplasm"/>
    <property type="evidence" value="ECO:0007669"/>
    <property type="project" value="TreeGrafter"/>
</dbReference>
<dbReference type="GeneID" id="94580125"/>
<dbReference type="PIRSF" id="PIRSF001434">
    <property type="entry name" value="CGS"/>
    <property type="match status" value="1"/>
</dbReference>
<dbReference type="GO" id="GO:0004123">
    <property type="term" value="F:cystathionine gamma-lyase activity"/>
    <property type="evidence" value="ECO:0007669"/>
    <property type="project" value="TreeGrafter"/>
</dbReference>
<dbReference type="Gene3D" id="3.40.640.10">
    <property type="entry name" value="Type I PLP-dependent aspartate aminotransferase-like (Major domain)"/>
    <property type="match status" value="1"/>
</dbReference>
<dbReference type="InterPro" id="IPR015421">
    <property type="entry name" value="PyrdxlP-dep_Trfase_major"/>
</dbReference>
<dbReference type="InterPro" id="IPR000277">
    <property type="entry name" value="Cys/Met-Metab_PyrdxlP-dep_enz"/>
</dbReference>
<dbReference type="FunFam" id="3.40.640.10:FF:000009">
    <property type="entry name" value="Cystathionine gamma-synthase homolog"/>
    <property type="match status" value="1"/>
</dbReference>
<dbReference type="GO" id="GO:0019346">
    <property type="term" value="P:transsulfuration"/>
    <property type="evidence" value="ECO:0007669"/>
    <property type="project" value="InterPro"/>
</dbReference>
<dbReference type="Gene3D" id="3.90.1150.10">
    <property type="entry name" value="Aspartate Aminotransferase, domain 1"/>
    <property type="match status" value="1"/>
</dbReference>
<dbReference type="EMBL" id="MTBO01000025">
    <property type="protein sequence ID" value="OSI15209.1"/>
    <property type="molecule type" value="Genomic_DNA"/>
</dbReference>
<dbReference type="InterPro" id="IPR015422">
    <property type="entry name" value="PyrdxlP-dep_Trfase_small"/>
</dbReference>
<dbReference type="InterPro" id="IPR015424">
    <property type="entry name" value="PyrdxlP-dep_Trfase"/>
</dbReference>
<dbReference type="PANTHER" id="PTHR11808">
    <property type="entry name" value="TRANS-SULFURATION ENZYME FAMILY MEMBER"/>
    <property type="match status" value="1"/>
</dbReference>
<dbReference type="SUPFAM" id="SSF53383">
    <property type="entry name" value="PLP-dependent transferases"/>
    <property type="match status" value="1"/>
</dbReference>
<evidence type="ECO:0000256" key="5">
    <source>
        <dbReference type="RuleBase" id="RU362118"/>
    </source>
</evidence>
<dbReference type="GO" id="GO:0003962">
    <property type="term" value="F:cystathionine gamma-synthase activity"/>
    <property type="evidence" value="ECO:0007669"/>
    <property type="project" value="TreeGrafter"/>
</dbReference>
<organism evidence="6 7">
    <name type="scientific">Neisseria dentiae</name>
    <dbReference type="NCBI Taxonomy" id="194197"/>
    <lineage>
        <taxon>Bacteria</taxon>
        <taxon>Pseudomonadati</taxon>
        <taxon>Pseudomonadota</taxon>
        <taxon>Betaproteobacteria</taxon>
        <taxon>Neisseriales</taxon>
        <taxon>Neisseriaceae</taxon>
        <taxon>Neisseria</taxon>
    </lineage>
</organism>
<dbReference type="GO" id="GO:0030170">
    <property type="term" value="F:pyridoxal phosphate binding"/>
    <property type="evidence" value="ECO:0007669"/>
    <property type="project" value="InterPro"/>
</dbReference>
<dbReference type="FunFam" id="3.90.1150.10:FF:000117">
    <property type="entry name" value="Cystathionine gamma-synthase"/>
    <property type="match status" value="1"/>
</dbReference>
<reference evidence="7" key="1">
    <citation type="submission" date="2017-01" db="EMBL/GenBank/DDBJ databases">
        <authorList>
            <person name="Wolfgang W.J."/>
            <person name="Cole J."/>
            <person name="Wroblewski D."/>
            <person name="Mcginnis J."/>
            <person name="Musser K.A."/>
        </authorList>
    </citation>
    <scope>NUCLEOTIDE SEQUENCE [LARGE SCALE GENOMIC DNA]</scope>
    <source>
        <strain evidence="7">DSM 19151</strain>
    </source>
</reference>
<feature type="modified residue" description="N6-(pyridoxal phosphate)lysine" evidence="4">
    <location>
        <position position="198"/>
    </location>
</feature>
<dbReference type="Pfam" id="PF01053">
    <property type="entry name" value="Cys_Met_Meta_PP"/>
    <property type="match status" value="1"/>
</dbReference>
<evidence type="ECO:0000256" key="3">
    <source>
        <dbReference type="ARBA" id="ARBA00022898"/>
    </source>
</evidence>
<comment type="similarity">
    <text evidence="2 5">Belongs to the trans-sulfuration enzymes family.</text>
</comment>
<keyword evidence="7" id="KW-1185">Reference proteome</keyword>
<sequence>MKFATEAIHSSYDPDDHNRAIMPPIYQNSMFQMKEIGEQIPFRYARASNPTRKVLEDTVAALEHGAAGFAFGSGMAGIDCVYRAFLRPGDTIIAVSDIYGGSYDLLTEVYALWGVNVVFADLTDPAYLDKALAEHANVKMVWLETPSNPLLRLVDIETLAAKAKAAGALVGIDNTFATPYLQNPLDMGCDIVFHSATKYLCGHSDVLMGVVAVKTEELARPMRAMMMNTGGVAGPMDCALVLRGIKTLALRMQRHCENALEIARRLEAHPAVEKVFYPGLPSHEHHNLAKRQMRDFGGVVSIWLKNDSKEAANSVIKNLQMVQMASSLGGVESLINHCYSQSHSGVPHEIKTAAGIKIGLLRFSIGVEDVEDIWADISAALDTARTGQ</sequence>
<name>A0A1X3D5K3_9NEIS</name>
<dbReference type="PROSITE" id="PS00868">
    <property type="entry name" value="CYS_MET_METAB_PP"/>
    <property type="match status" value="1"/>
</dbReference>
<protein>
    <submittedName>
        <fullName evidence="6">Cystathionine gamma-synthase</fullName>
    </submittedName>
</protein>
<dbReference type="Proteomes" id="UP000193118">
    <property type="component" value="Unassembled WGS sequence"/>
</dbReference>
<gene>
    <name evidence="6" type="ORF">BWD09_09145</name>
</gene>
<evidence type="ECO:0000256" key="1">
    <source>
        <dbReference type="ARBA" id="ARBA00001933"/>
    </source>
</evidence>
<dbReference type="CDD" id="cd00614">
    <property type="entry name" value="CGS_like"/>
    <property type="match status" value="1"/>
</dbReference>